<dbReference type="PANTHER" id="PTHR40252:SF2">
    <property type="entry name" value="BLR0328 PROTEIN"/>
    <property type="match status" value="1"/>
</dbReference>
<dbReference type="SMART" id="SM01204">
    <property type="entry name" value="FIST_C"/>
    <property type="match status" value="1"/>
</dbReference>
<dbReference type="Pfam" id="PF10442">
    <property type="entry name" value="FIST_C"/>
    <property type="match status" value="1"/>
</dbReference>
<feature type="domain" description="FIST" evidence="1">
    <location>
        <begin position="33"/>
        <end position="252"/>
    </location>
</feature>
<name>A0ABX7PWG5_9BACT</name>
<dbReference type="InterPro" id="IPR019494">
    <property type="entry name" value="FIST_C"/>
</dbReference>
<organism evidence="3 4">
    <name type="scientific">Candidatus Methylacidiphilum infernorum</name>
    <dbReference type="NCBI Taxonomy" id="511746"/>
    <lineage>
        <taxon>Bacteria</taxon>
        <taxon>Pseudomonadati</taxon>
        <taxon>Verrucomicrobiota</taxon>
        <taxon>Methylacidiphilae</taxon>
        <taxon>Methylacidiphilales</taxon>
        <taxon>Methylacidiphilaceae</taxon>
        <taxon>Methylacidiphilum (ex Ratnadevi et al. 2023)</taxon>
    </lineage>
</organism>
<evidence type="ECO:0000259" key="1">
    <source>
        <dbReference type="SMART" id="SM00897"/>
    </source>
</evidence>
<evidence type="ECO:0000259" key="2">
    <source>
        <dbReference type="SMART" id="SM01204"/>
    </source>
</evidence>
<evidence type="ECO:0000313" key="3">
    <source>
        <dbReference type="EMBL" id="QSR86986.1"/>
    </source>
</evidence>
<protein>
    <submittedName>
        <fullName evidence="3">FIST C-terminal domain-containing protein</fullName>
    </submittedName>
</protein>
<dbReference type="RefSeq" id="WP_206847438.1">
    <property type="nucleotide sequence ID" value="NZ_CP065956.1"/>
</dbReference>
<dbReference type="Proteomes" id="UP000663088">
    <property type="component" value="Chromosome"/>
</dbReference>
<gene>
    <name evidence="3" type="ORF">EM20IM_01025</name>
</gene>
<dbReference type="InterPro" id="IPR013702">
    <property type="entry name" value="FIST_domain_N"/>
</dbReference>
<keyword evidence="4" id="KW-1185">Reference proteome</keyword>
<proteinExistence type="predicted"/>
<dbReference type="SMART" id="SM00897">
    <property type="entry name" value="FIST"/>
    <property type="match status" value="1"/>
</dbReference>
<sequence>MNISSSAFVKIGLAYGQNPYEVVESLFRQGIRQPEFSICFVSSSLDQKQCVRAIKQSLQGHLWGLSSAGEFNGIQEKMTCGGIFLLAVEPLGDVLLSNVAMGKMDDEYPEKSAKEVVDCAFEGLKFNPELLYLGLSGRKLSEMLKATPFSLLIAHSQIGSEEKCLKGVCEFVGRGVRIVGGSGADALYLERVTETYCYAEERAEKNALSVLALASTLKNGVGIANAFQPIAGKGAFVTESSGRVVYSLNNKIAADVYTELTQSACWQEASKAFNSHPFGIIEPVSGYWHVHSPAAIQKDGSIVFFSEIPQGSGVSLLEANPQSRIESVRIAVQRAIADAGYPRKIAALVFFNCVLCHQQSERLQTASAEVKAVKELVGETVPLIGASTYGETGYTLSGTVGHHNQTTTVWVLGDEPITR</sequence>
<dbReference type="EMBL" id="CP065956">
    <property type="protein sequence ID" value="QSR86986.1"/>
    <property type="molecule type" value="Genomic_DNA"/>
</dbReference>
<evidence type="ECO:0000313" key="4">
    <source>
        <dbReference type="Proteomes" id="UP000663088"/>
    </source>
</evidence>
<reference evidence="3 4" key="1">
    <citation type="submission" date="2020-12" db="EMBL/GenBank/DDBJ databases">
        <authorList>
            <person name="Awala S.I."/>
            <person name="Gwak J.-H."/>
            <person name="Kim S.-J."/>
            <person name="Rhee S.-K."/>
        </authorList>
    </citation>
    <scope>NUCLEOTIDE SEQUENCE [LARGE SCALE GENOMIC DNA]</scope>
    <source>
        <strain evidence="3 4">IT5</strain>
    </source>
</reference>
<accession>A0ABX7PWG5</accession>
<dbReference type="PANTHER" id="PTHR40252">
    <property type="entry name" value="BLR0328 PROTEIN"/>
    <property type="match status" value="1"/>
</dbReference>
<dbReference type="Pfam" id="PF08495">
    <property type="entry name" value="FIST"/>
    <property type="match status" value="1"/>
</dbReference>
<feature type="domain" description="FIST C-domain" evidence="2">
    <location>
        <begin position="253"/>
        <end position="395"/>
    </location>
</feature>